<keyword evidence="2" id="KW-1133">Transmembrane helix</keyword>
<keyword evidence="5" id="KW-1185">Reference proteome</keyword>
<sequence length="391" mass="43128">MNILIIADKKTSKEYTELLKATPNINLLGVVNFINSIDSVKSLRQKYNPLGLLVDTSVRHKGIDISLLIKSLQKVFNQSRILLFASNDEIELFNDFGLYGVIGNTITSIQFNEVIKSFVNNEDIDTSVISQEQTDRYIKRNTKAKTSLVNKKIIPIILIALVIILLIVCFVLKNNDSVDNLSIPDEATITSTSTIPTEEKTTISSVIETYTSNSEKYVTNNQVIVNTTTIPPSTVPTTTKIITTQPTTKKVVQKKRKKKSSNSNSSSNNNASNVPVQTQPPVTKRIVKKKPKTQTQIKIDYGNNNWSNNGKVETSISLSYYSKTLEVADSVTITATVTPKRKKVHWSSSNTSVATVNNNGYVKAKNVGTATITATADGKSATCTIYVKKRT</sequence>
<feature type="domain" description="BIG2" evidence="3">
    <location>
        <begin position="312"/>
        <end position="384"/>
    </location>
</feature>
<organism evidence="4 5">
    <name type="scientific">Ruminococcoides intestinihominis</name>
    <dbReference type="NCBI Taxonomy" id="3133161"/>
    <lineage>
        <taxon>Bacteria</taxon>
        <taxon>Bacillati</taxon>
        <taxon>Bacillota</taxon>
        <taxon>Clostridia</taxon>
        <taxon>Eubacteriales</taxon>
        <taxon>Oscillospiraceae</taxon>
        <taxon>Ruminococcoides</taxon>
    </lineage>
</organism>
<dbReference type="Proteomes" id="UP001478133">
    <property type="component" value="Unassembled WGS sequence"/>
</dbReference>
<evidence type="ECO:0000256" key="2">
    <source>
        <dbReference type="SAM" id="Phobius"/>
    </source>
</evidence>
<feature type="compositionally biased region" description="Low complexity" evidence="1">
    <location>
        <begin position="237"/>
        <end position="250"/>
    </location>
</feature>
<evidence type="ECO:0000313" key="5">
    <source>
        <dbReference type="Proteomes" id="UP001478133"/>
    </source>
</evidence>
<gene>
    <name evidence="4" type="ORF">ABFO16_10195</name>
</gene>
<name>A0ABV1HW98_9FIRM</name>
<feature type="region of interest" description="Disordered" evidence="1">
    <location>
        <begin position="237"/>
        <end position="294"/>
    </location>
</feature>
<dbReference type="Pfam" id="PF02368">
    <property type="entry name" value="Big_2"/>
    <property type="match status" value="1"/>
</dbReference>
<reference evidence="4 5" key="1">
    <citation type="submission" date="2024-03" db="EMBL/GenBank/DDBJ databases">
        <title>Human intestinal bacterial collection.</title>
        <authorList>
            <person name="Pauvert C."/>
            <person name="Hitch T.C.A."/>
            <person name="Clavel T."/>
        </authorList>
    </citation>
    <scope>NUCLEOTIDE SEQUENCE [LARGE SCALE GENOMIC DNA]</scope>
    <source>
        <strain evidence="4 5">CLA-AP-H18</strain>
    </source>
</reference>
<evidence type="ECO:0000313" key="4">
    <source>
        <dbReference type="EMBL" id="MEQ2566591.1"/>
    </source>
</evidence>
<proteinExistence type="predicted"/>
<accession>A0ABV1HW98</accession>
<feature type="transmembrane region" description="Helical" evidence="2">
    <location>
        <begin position="153"/>
        <end position="173"/>
    </location>
</feature>
<dbReference type="SMART" id="SM00635">
    <property type="entry name" value="BID_2"/>
    <property type="match status" value="1"/>
</dbReference>
<dbReference type="SUPFAM" id="SSF49373">
    <property type="entry name" value="Invasin/intimin cell-adhesion fragments"/>
    <property type="match status" value="1"/>
</dbReference>
<protein>
    <submittedName>
        <fullName evidence="4">Ig-like domain-containing protein</fullName>
    </submittedName>
</protein>
<evidence type="ECO:0000259" key="3">
    <source>
        <dbReference type="SMART" id="SM00635"/>
    </source>
</evidence>
<keyword evidence="2" id="KW-0812">Transmembrane</keyword>
<feature type="compositionally biased region" description="Basic residues" evidence="1">
    <location>
        <begin position="251"/>
        <end position="260"/>
    </location>
</feature>
<dbReference type="EMBL" id="JBBMFI010000084">
    <property type="protein sequence ID" value="MEQ2566591.1"/>
    <property type="molecule type" value="Genomic_DNA"/>
</dbReference>
<comment type="caution">
    <text evidence="4">The sequence shown here is derived from an EMBL/GenBank/DDBJ whole genome shotgun (WGS) entry which is preliminary data.</text>
</comment>
<dbReference type="RefSeq" id="WP_367286393.1">
    <property type="nucleotide sequence ID" value="NZ_JBBMEY010000012.1"/>
</dbReference>
<dbReference type="InterPro" id="IPR003343">
    <property type="entry name" value="Big_2"/>
</dbReference>
<keyword evidence="2" id="KW-0472">Membrane</keyword>
<evidence type="ECO:0000256" key="1">
    <source>
        <dbReference type="SAM" id="MobiDB-lite"/>
    </source>
</evidence>
<feature type="compositionally biased region" description="Low complexity" evidence="1">
    <location>
        <begin position="261"/>
        <end position="277"/>
    </location>
</feature>
<dbReference type="InterPro" id="IPR008964">
    <property type="entry name" value="Invasin/intimin_cell_adhesion"/>
</dbReference>
<dbReference type="Gene3D" id="2.60.40.1080">
    <property type="match status" value="1"/>
</dbReference>